<accession>A0A2P6TS86</accession>
<dbReference type="SUPFAM" id="SSF51735">
    <property type="entry name" value="NAD(P)-binding Rossmann-fold domains"/>
    <property type="match status" value="1"/>
</dbReference>
<dbReference type="PANTHER" id="PTHR45458:SF1">
    <property type="entry name" value="SHORT CHAIN DEHYDROGENASE"/>
    <property type="match status" value="1"/>
</dbReference>
<dbReference type="EMBL" id="LHPG02000007">
    <property type="protein sequence ID" value="PRW56931.1"/>
    <property type="molecule type" value="Genomic_DNA"/>
</dbReference>
<proteinExistence type="predicted"/>
<reference evidence="1 2" key="1">
    <citation type="journal article" date="2018" name="Plant J.">
        <title>Genome sequences of Chlorella sorokiniana UTEX 1602 and Micractinium conductrix SAG 241.80: implications to maltose excretion by a green alga.</title>
        <authorList>
            <person name="Arriola M.B."/>
            <person name="Velmurugan N."/>
            <person name="Zhang Y."/>
            <person name="Plunkett M.H."/>
            <person name="Hondzo H."/>
            <person name="Barney B.M."/>
        </authorList>
    </citation>
    <scope>NUCLEOTIDE SEQUENCE [LARGE SCALE GENOMIC DNA]</scope>
    <source>
        <strain evidence="2">UTEX 1602</strain>
    </source>
</reference>
<comment type="caution">
    <text evidence="1">The sequence shown here is derived from an EMBL/GenBank/DDBJ whole genome shotgun (WGS) entry which is preliminary data.</text>
</comment>
<sequence>MSEGALAGPPAAVVSGANRGLGLELCRQLRQRGWRVFALCRSSSAELDGLSTPPAGATNQHQAAGESGGSLTVVTGIDVASDSCVAVLQAALAGVPVGLLIANAGILGVDSLADLDTAAIRSQFEVNALGPLRVVHALRPNLQPSSSKLALITSKIRSMLLALPSLFS</sequence>
<dbReference type="GO" id="GO:0016616">
    <property type="term" value="F:oxidoreductase activity, acting on the CH-OH group of donors, NAD or NADP as acceptor"/>
    <property type="evidence" value="ECO:0007669"/>
    <property type="project" value="TreeGrafter"/>
</dbReference>
<keyword evidence="2" id="KW-1185">Reference proteome</keyword>
<dbReference type="Pfam" id="PF00106">
    <property type="entry name" value="adh_short"/>
    <property type="match status" value="1"/>
</dbReference>
<dbReference type="STRING" id="3076.A0A2P6TS86"/>
<gene>
    <name evidence="1" type="ORF">C2E21_4282</name>
</gene>
<dbReference type="PANTHER" id="PTHR45458">
    <property type="entry name" value="SHORT-CHAIN DEHYDROGENASE/REDUCTASE SDR"/>
    <property type="match status" value="1"/>
</dbReference>
<evidence type="ECO:0000313" key="2">
    <source>
        <dbReference type="Proteomes" id="UP000239899"/>
    </source>
</evidence>
<dbReference type="AlphaFoldDB" id="A0A2P6TS86"/>
<dbReference type="Gene3D" id="3.40.50.720">
    <property type="entry name" value="NAD(P)-binding Rossmann-like Domain"/>
    <property type="match status" value="1"/>
</dbReference>
<dbReference type="InterPro" id="IPR036291">
    <property type="entry name" value="NAD(P)-bd_dom_sf"/>
</dbReference>
<dbReference type="Proteomes" id="UP000239899">
    <property type="component" value="Unassembled WGS sequence"/>
</dbReference>
<dbReference type="InterPro" id="IPR002347">
    <property type="entry name" value="SDR_fam"/>
</dbReference>
<evidence type="ECO:0000313" key="1">
    <source>
        <dbReference type="EMBL" id="PRW56931.1"/>
    </source>
</evidence>
<dbReference type="OrthoDB" id="5296at2759"/>
<organism evidence="1 2">
    <name type="scientific">Chlorella sorokiniana</name>
    <name type="common">Freshwater green alga</name>
    <dbReference type="NCBI Taxonomy" id="3076"/>
    <lineage>
        <taxon>Eukaryota</taxon>
        <taxon>Viridiplantae</taxon>
        <taxon>Chlorophyta</taxon>
        <taxon>core chlorophytes</taxon>
        <taxon>Trebouxiophyceae</taxon>
        <taxon>Chlorellales</taxon>
        <taxon>Chlorellaceae</taxon>
        <taxon>Chlorella clade</taxon>
        <taxon>Chlorella</taxon>
    </lineage>
</organism>
<protein>
    <submittedName>
        <fullName evidence="1">Short-chain dehydrogenase</fullName>
    </submittedName>
</protein>
<dbReference type="InterPro" id="IPR052184">
    <property type="entry name" value="SDR_enzymes"/>
</dbReference>
<name>A0A2P6TS86_CHLSO</name>